<dbReference type="InterPro" id="IPR022812">
    <property type="entry name" value="Dynamin"/>
</dbReference>
<dbReference type="InterPro" id="IPR000375">
    <property type="entry name" value="Dynamin_stalk"/>
</dbReference>
<keyword evidence="6" id="KW-1185">Reference proteome</keyword>
<accession>A0AAF0DAZ6</accession>
<dbReference type="SUPFAM" id="SSF52540">
    <property type="entry name" value="P-loop containing nucleoside triphosphate hydrolases"/>
    <property type="match status" value="1"/>
</dbReference>
<dbReference type="Proteomes" id="UP001219355">
    <property type="component" value="Chromosome 1"/>
</dbReference>
<dbReference type="InterPro" id="IPR030381">
    <property type="entry name" value="G_DYNAMIN_dom"/>
</dbReference>
<dbReference type="FunFam" id="3.40.50.300:FF:001425">
    <property type="entry name" value="Dynamin GTPase, putative"/>
    <property type="match status" value="1"/>
</dbReference>
<evidence type="ECO:0000313" key="6">
    <source>
        <dbReference type="Proteomes" id="UP001219355"/>
    </source>
</evidence>
<dbReference type="GO" id="GO:0005525">
    <property type="term" value="F:GTP binding"/>
    <property type="evidence" value="ECO:0007669"/>
    <property type="project" value="InterPro"/>
</dbReference>
<dbReference type="PROSITE" id="PS51718">
    <property type="entry name" value="G_DYNAMIN_2"/>
    <property type="match status" value="1"/>
</dbReference>
<dbReference type="Pfam" id="PF00350">
    <property type="entry name" value="Dynamin_N"/>
    <property type="match status" value="1"/>
</dbReference>
<evidence type="ECO:0000259" key="4">
    <source>
        <dbReference type="PROSITE" id="PS51718"/>
    </source>
</evidence>
<evidence type="ECO:0000256" key="2">
    <source>
        <dbReference type="ARBA" id="ARBA00023134"/>
    </source>
</evidence>
<feature type="domain" description="Dynamin-type G" evidence="4">
    <location>
        <begin position="25"/>
        <end position="315"/>
    </location>
</feature>
<evidence type="ECO:0000256" key="1">
    <source>
        <dbReference type="ARBA" id="ARBA00022741"/>
    </source>
</evidence>
<dbReference type="GO" id="GO:0016020">
    <property type="term" value="C:membrane"/>
    <property type="evidence" value="ECO:0007669"/>
    <property type="project" value="TreeGrafter"/>
</dbReference>
<dbReference type="InterPro" id="IPR045063">
    <property type="entry name" value="Dynamin_N"/>
</dbReference>
<keyword evidence="2" id="KW-0342">GTP-binding</keyword>
<feature type="domain" description="GED" evidence="3">
    <location>
        <begin position="618"/>
        <end position="703"/>
    </location>
</feature>
<name>A0AAF0DAZ6_9EURO</name>
<dbReference type="AlphaFoldDB" id="A0AAF0DAZ6"/>
<evidence type="ECO:0000259" key="3">
    <source>
        <dbReference type="PROSITE" id="PS51388"/>
    </source>
</evidence>
<dbReference type="PRINTS" id="PR00195">
    <property type="entry name" value="DYNAMIN"/>
</dbReference>
<dbReference type="GO" id="GO:0000266">
    <property type="term" value="P:mitochondrial fission"/>
    <property type="evidence" value="ECO:0007669"/>
    <property type="project" value="TreeGrafter"/>
</dbReference>
<evidence type="ECO:0000313" key="5">
    <source>
        <dbReference type="EMBL" id="WEW55157.1"/>
    </source>
</evidence>
<dbReference type="GO" id="GO:0006897">
    <property type="term" value="P:endocytosis"/>
    <property type="evidence" value="ECO:0007669"/>
    <property type="project" value="TreeGrafter"/>
</dbReference>
<dbReference type="InterPro" id="IPR027417">
    <property type="entry name" value="P-loop_NTPase"/>
</dbReference>
<dbReference type="PANTHER" id="PTHR11566">
    <property type="entry name" value="DYNAMIN"/>
    <property type="match status" value="1"/>
</dbReference>
<dbReference type="GO" id="GO:0005739">
    <property type="term" value="C:mitochondrion"/>
    <property type="evidence" value="ECO:0007669"/>
    <property type="project" value="TreeGrafter"/>
</dbReference>
<protein>
    <submittedName>
        <fullName evidence="5">Uncharacterized protein</fullName>
    </submittedName>
</protein>
<reference evidence="5" key="1">
    <citation type="submission" date="2023-03" db="EMBL/GenBank/DDBJ databases">
        <title>Emydomyces testavorans Genome Sequence.</title>
        <authorList>
            <person name="Hoyer L."/>
        </authorList>
    </citation>
    <scope>NUCLEOTIDE SEQUENCE</scope>
    <source>
        <strain evidence="5">16-2883</strain>
    </source>
</reference>
<dbReference type="PANTHER" id="PTHR11566:SF21">
    <property type="entry name" value="DYNAMIN RELATED PROTEIN 1, ISOFORM A"/>
    <property type="match status" value="1"/>
</dbReference>
<dbReference type="InterPro" id="IPR020850">
    <property type="entry name" value="GED_dom"/>
</dbReference>
<dbReference type="CDD" id="cd08771">
    <property type="entry name" value="DLP_1"/>
    <property type="match status" value="1"/>
</dbReference>
<organism evidence="5 6">
    <name type="scientific">Emydomyces testavorans</name>
    <dbReference type="NCBI Taxonomy" id="2070801"/>
    <lineage>
        <taxon>Eukaryota</taxon>
        <taxon>Fungi</taxon>
        <taxon>Dikarya</taxon>
        <taxon>Ascomycota</taxon>
        <taxon>Pezizomycotina</taxon>
        <taxon>Eurotiomycetes</taxon>
        <taxon>Eurotiomycetidae</taxon>
        <taxon>Onygenales</taxon>
        <taxon>Nannizziopsiaceae</taxon>
        <taxon>Emydomyces</taxon>
    </lineage>
</organism>
<dbReference type="EMBL" id="CP120627">
    <property type="protein sequence ID" value="WEW55157.1"/>
    <property type="molecule type" value="Genomic_DNA"/>
</dbReference>
<dbReference type="GO" id="GO:0008017">
    <property type="term" value="F:microtubule binding"/>
    <property type="evidence" value="ECO:0007669"/>
    <property type="project" value="TreeGrafter"/>
</dbReference>
<dbReference type="Pfam" id="PF01031">
    <property type="entry name" value="Dynamin_M"/>
    <property type="match status" value="1"/>
</dbReference>
<gene>
    <name evidence="5" type="ORF">PRK78_000586</name>
</gene>
<proteinExistence type="predicted"/>
<dbReference type="SMART" id="SM00053">
    <property type="entry name" value="DYNc"/>
    <property type="match status" value="1"/>
</dbReference>
<keyword evidence="1" id="KW-0547">Nucleotide-binding</keyword>
<dbReference type="GO" id="GO:0003924">
    <property type="term" value="F:GTPase activity"/>
    <property type="evidence" value="ECO:0007669"/>
    <property type="project" value="InterPro"/>
</dbReference>
<dbReference type="GO" id="GO:0005874">
    <property type="term" value="C:microtubule"/>
    <property type="evidence" value="ECO:0007669"/>
    <property type="project" value="TreeGrafter"/>
</dbReference>
<dbReference type="Gene3D" id="1.20.120.1240">
    <property type="entry name" value="Dynamin, middle domain"/>
    <property type="match status" value="1"/>
</dbReference>
<dbReference type="GO" id="GO:0016559">
    <property type="term" value="P:peroxisome fission"/>
    <property type="evidence" value="ECO:0007669"/>
    <property type="project" value="TreeGrafter"/>
</dbReference>
<dbReference type="Gene3D" id="3.40.50.300">
    <property type="entry name" value="P-loop containing nucleotide triphosphate hydrolases"/>
    <property type="match status" value="1"/>
</dbReference>
<dbReference type="InterPro" id="IPR001401">
    <property type="entry name" value="Dynamin_GTPase"/>
</dbReference>
<dbReference type="GO" id="GO:0048312">
    <property type="term" value="P:intracellular distribution of mitochondria"/>
    <property type="evidence" value="ECO:0007669"/>
    <property type="project" value="TreeGrafter"/>
</dbReference>
<dbReference type="PROSITE" id="PS51388">
    <property type="entry name" value="GED"/>
    <property type="match status" value="1"/>
</dbReference>
<sequence>MIESNVIKHRLNVIDAVRARGVGDHIALPQLVVCGDQSAGKSSVLEGITGIPFPRKDGLCTKFATEIILRHAKCELSIKASIIPHFSRSETAANSLRQYSRSLSGYDKLPTVIEEVAKQLGLKGFTEDENAPAFAADVLRIEVVGETGLHLTIVDLPGLIAVSEDGKDVDLVGKLVDSYLENSRTIILAVLPAPSDMETQKIIQRARHFDKLGERTVGILTKPDLINKNTEGKTVRLLQNEGSIKLKLGFFLLKNPDPDDLERGISILERKTKELDWFQDPKWSKHKPDLSRIGIDALRAFLQRLLEVHIEKELPKVHSEISELLSTAKSRLEALGEERRTASEQRLFLSKLSTTFSTLAQSAINGTYWSPTSDFFSHEESEILHNRLRARIHHLNTEFADCMRIASRKWQVSENEDETSDSESESADEREEPAYECLAGLEASKLISKKEFQEWVMKTYRNTRGLELPGNCSHTLLMLLFHEQSSRWPAIAKKHTEISHKVVSNFASRVLKHIVNEEDVRSQLLRIVQSALRENLAAALGELEKICQDEKVQPITYNHYFTDNMQKARHDRIYEAVRQPLKNLIADKESFTMGPKARSSFLNSLKSHINVDMDQQTCEEASNALDAYYKVAMKTFVDNVCRQVIERHTVSKLPAVFHPTMALALSDKDVERIAAEPATRTHQRKELSNLISMLTESLDDLQF</sequence>